<dbReference type="EMBL" id="OE006090">
    <property type="protein sequence ID" value="CAD7462449.1"/>
    <property type="molecule type" value="Genomic_DNA"/>
</dbReference>
<dbReference type="AlphaFoldDB" id="A0A7R9IQ05"/>
<gene>
    <name evidence="1" type="ORF">TTEB3V08_LOCUS10340</name>
</gene>
<organism evidence="1">
    <name type="scientific">Timema tahoe</name>
    <dbReference type="NCBI Taxonomy" id="61484"/>
    <lineage>
        <taxon>Eukaryota</taxon>
        <taxon>Metazoa</taxon>
        <taxon>Ecdysozoa</taxon>
        <taxon>Arthropoda</taxon>
        <taxon>Hexapoda</taxon>
        <taxon>Insecta</taxon>
        <taxon>Pterygota</taxon>
        <taxon>Neoptera</taxon>
        <taxon>Polyneoptera</taxon>
        <taxon>Phasmatodea</taxon>
        <taxon>Timematodea</taxon>
        <taxon>Timematoidea</taxon>
        <taxon>Timematidae</taxon>
        <taxon>Timema</taxon>
    </lineage>
</organism>
<accession>A0A7R9IQ05</accession>
<proteinExistence type="predicted"/>
<sequence length="97" mass="11069">MELNRKYASRLQLVAHHSCAQPQNLGKVRESDIRLSWQPLCVTSNARGEDGAPKPSFTSRLCYKILPDVLHPKYSLPLKYWLVVPEPGHPYLLKKTS</sequence>
<evidence type="ECO:0000313" key="1">
    <source>
        <dbReference type="EMBL" id="CAD7462449.1"/>
    </source>
</evidence>
<protein>
    <submittedName>
        <fullName evidence="1">Uncharacterized protein</fullName>
    </submittedName>
</protein>
<name>A0A7R9IQ05_9NEOP</name>
<reference evidence="1" key="1">
    <citation type="submission" date="2020-11" db="EMBL/GenBank/DDBJ databases">
        <authorList>
            <person name="Tran Van P."/>
        </authorList>
    </citation>
    <scope>NUCLEOTIDE SEQUENCE</scope>
</reference>